<organism evidence="2 3">
    <name type="scientific">Ancylostoma ceylanicum</name>
    <dbReference type="NCBI Taxonomy" id="53326"/>
    <lineage>
        <taxon>Eukaryota</taxon>
        <taxon>Metazoa</taxon>
        <taxon>Ecdysozoa</taxon>
        <taxon>Nematoda</taxon>
        <taxon>Chromadorea</taxon>
        <taxon>Rhabditida</taxon>
        <taxon>Rhabditina</taxon>
        <taxon>Rhabditomorpha</taxon>
        <taxon>Strongyloidea</taxon>
        <taxon>Ancylostomatidae</taxon>
        <taxon>Ancylostomatinae</taxon>
        <taxon>Ancylostoma</taxon>
    </lineage>
</organism>
<evidence type="ECO:0000256" key="1">
    <source>
        <dbReference type="SAM" id="MobiDB-lite"/>
    </source>
</evidence>
<feature type="region of interest" description="Disordered" evidence="1">
    <location>
        <begin position="41"/>
        <end position="66"/>
    </location>
</feature>
<dbReference type="EMBL" id="JARK01001405">
    <property type="protein sequence ID" value="EYC07565.1"/>
    <property type="molecule type" value="Genomic_DNA"/>
</dbReference>
<evidence type="ECO:0000313" key="2">
    <source>
        <dbReference type="EMBL" id="EYC07565.1"/>
    </source>
</evidence>
<accession>A0A016TXP9</accession>
<sequence length="66" mass="7646">MRPGKATGPDDVAAELWKPRHCNSAEWLTAFFNKVIEENKTHHDWQRSTTIPIRKRKGNPGDRANY</sequence>
<evidence type="ECO:0008006" key="4">
    <source>
        <dbReference type="Google" id="ProtNLM"/>
    </source>
</evidence>
<dbReference type="OrthoDB" id="5847305at2759"/>
<proteinExistence type="predicted"/>
<name>A0A016TXP9_9BILA</name>
<protein>
    <recommendedName>
        <fullName evidence="4">Reverse transcriptase domain-containing protein</fullName>
    </recommendedName>
</protein>
<gene>
    <name evidence="2" type="primary">Acey_s0069.g289</name>
    <name evidence="2" type="ORF">Y032_0069g289</name>
</gene>
<evidence type="ECO:0000313" key="3">
    <source>
        <dbReference type="Proteomes" id="UP000024635"/>
    </source>
</evidence>
<keyword evidence="3" id="KW-1185">Reference proteome</keyword>
<reference evidence="3" key="1">
    <citation type="journal article" date="2015" name="Nat. Genet.">
        <title>The genome and transcriptome of the zoonotic hookworm Ancylostoma ceylanicum identify infection-specific gene families.</title>
        <authorList>
            <person name="Schwarz E.M."/>
            <person name="Hu Y."/>
            <person name="Antoshechkin I."/>
            <person name="Miller M.M."/>
            <person name="Sternberg P.W."/>
            <person name="Aroian R.V."/>
        </authorList>
    </citation>
    <scope>NUCLEOTIDE SEQUENCE</scope>
    <source>
        <strain evidence="3">HY135</strain>
    </source>
</reference>
<comment type="caution">
    <text evidence="2">The sequence shown here is derived from an EMBL/GenBank/DDBJ whole genome shotgun (WGS) entry which is preliminary data.</text>
</comment>
<dbReference type="Proteomes" id="UP000024635">
    <property type="component" value="Unassembled WGS sequence"/>
</dbReference>
<dbReference type="AlphaFoldDB" id="A0A016TXP9"/>